<gene>
    <name evidence="2" type="ORF">PPRIM_AZ9-3.1.T0710260</name>
</gene>
<evidence type="ECO:0000313" key="3">
    <source>
        <dbReference type="Proteomes" id="UP000688137"/>
    </source>
</evidence>
<sequence>MNILQQKQSQDVQETICKSHNLELIAVDLDMSDKSQINFFCGKCLVDKLNNNKVTTIEQSKERIQQIKNQQQEIKSKENQARLNYYKNILDQIMEFKRCIDDSLEKISKQIQQYMFPIQKEKKELQENLNQLNYFEDIKQLSELYSIDQQKSIKLIEDNIFIDELIRQFELLFNNAEYYQTLDIFKNTKQTIQDIMENNIIELPPLLQTKNEFVNNYIYKLKQKTPSLSRICQNHKKEIIMIDMDTENKKIEDRLVCVDCISENPLIKYQTIENVNKLWIDYNSQSENILQEYKKEIKHKKNELFNQISQMRKNYNLKLNEISDKLIQEQFQSISKPKQSNQIKTISIQTLQDEQLLKDLKQLIEKEKVNSNQTITILKNKDLIFQKEIENHLESLKQYDQLDIQQSIDILKEIPIERNVIVQLQEVISQISKILSTNDNNYQDQVEFIKNIQEFIDQAKKYQCQINLFDQTITLFQQHTNNIDQIQSKIQNQILNKQEQIQIQYQNLSKLLNDYIITFDNKTKQIKKYCNISKLEMDLIKLNELNSNLEIQKTNIQNQMSKQLDEKHQQFQQLLKEQQDKYLKQIDDINLKLQSNEKLNINLKDQIDLKTQEIINLKNQNEQDKLNIIKTIEDQKNKEIIEINKRLNQKESELQIIQKQFDQINQEKLQKEKQLKLDLEKVQYNYNTLLIQQIQQYPKTLQFSVTYKGQNFQVTEGGKVVEQTGGSYYYCLCEQAIPKTGKILFAFQILSLTSSMYIGIGFRDIIQKNNYQSAGVGYGSYMISQDGYTYSHHNKDVNGKYLSFTYTTNDIIIMEVSIEHKYIKWTRSNNPLATVQMEIDTSISQELYPCVLIYQSKIKILDNIPS</sequence>
<dbReference type="AlphaFoldDB" id="A0A8S1N5D8"/>
<reference evidence="2" key="1">
    <citation type="submission" date="2021-01" db="EMBL/GenBank/DDBJ databases">
        <authorList>
            <consortium name="Genoscope - CEA"/>
            <person name="William W."/>
        </authorList>
    </citation>
    <scope>NUCLEOTIDE SEQUENCE</scope>
</reference>
<evidence type="ECO:0000313" key="2">
    <source>
        <dbReference type="EMBL" id="CAD8084265.1"/>
    </source>
</evidence>
<evidence type="ECO:0008006" key="4">
    <source>
        <dbReference type="Google" id="ProtNLM"/>
    </source>
</evidence>
<organism evidence="2 3">
    <name type="scientific">Paramecium primaurelia</name>
    <dbReference type="NCBI Taxonomy" id="5886"/>
    <lineage>
        <taxon>Eukaryota</taxon>
        <taxon>Sar</taxon>
        <taxon>Alveolata</taxon>
        <taxon>Ciliophora</taxon>
        <taxon>Intramacronucleata</taxon>
        <taxon>Oligohymenophorea</taxon>
        <taxon>Peniculida</taxon>
        <taxon>Parameciidae</taxon>
        <taxon>Paramecium</taxon>
    </lineage>
</organism>
<accession>A0A8S1N5D8</accession>
<dbReference type="Proteomes" id="UP000688137">
    <property type="component" value="Unassembled WGS sequence"/>
</dbReference>
<keyword evidence="1" id="KW-0175">Coiled coil</keyword>
<feature type="coiled-coil region" evidence="1">
    <location>
        <begin position="283"/>
        <end position="314"/>
    </location>
</feature>
<dbReference type="EMBL" id="CAJJDM010000074">
    <property type="protein sequence ID" value="CAD8084265.1"/>
    <property type="molecule type" value="Genomic_DNA"/>
</dbReference>
<feature type="coiled-coil region" evidence="1">
    <location>
        <begin position="532"/>
        <end position="674"/>
    </location>
</feature>
<evidence type="ECO:0000256" key="1">
    <source>
        <dbReference type="SAM" id="Coils"/>
    </source>
</evidence>
<proteinExistence type="predicted"/>
<feature type="coiled-coil region" evidence="1">
    <location>
        <begin position="50"/>
        <end position="84"/>
    </location>
</feature>
<protein>
    <recommendedName>
        <fullName evidence="4">B30.2/SPRY domain-containing protein</fullName>
    </recommendedName>
</protein>
<dbReference type="OMA" id="TKDEHAN"/>
<keyword evidence="3" id="KW-1185">Reference proteome</keyword>
<comment type="caution">
    <text evidence="2">The sequence shown here is derived from an EMBL/GenBank/DDBJ whole genome shotgun (WGS) entry which is preliminary data.</text>
</comment>
<name>A0A8S1N5D8_PARPR</name>